<reference evidence="6" key="1">
    <citation type="submission" date="2020-04" db="EMBL/GenBank/DDBJ databases">
        <authorList>
            <person name="Zhang T."/>
        </authorList>
    </citation>
    <scope>NUCLEOTIDE SEQUENCE</scope>
    <source>
        <strain evidence="6">HKST-UBA02</strain>
    </source>
</reference>
<dbReference type="InterPro" id="IPR036291">
    <property type="entry name" value="NAD(P)-bd_dom_sf"/>
</dbReference>
<sequence length="484" mass="52960">MPVPAAKLSDWHFAPGAFERLSPPWQDVTLVHQDRPIVDGSKAEVVLKKGPIRSRWLVRHTDVRPGHSFRDEQVSGPFAAWRHRHEFGPGEDVSSPAGSRVGEHRGGGTGSRRTEDRPTESRLAESRLTDEVTYRLPLEPLSRWIAGGFVEGELRRLFRHRHELTRRDLERHSQFPDTKLRVAITGGTGLVGSQLAAYLSTAGHEVSLLERRGGSSGPPWAGSIEWSIREETIDAAALEGVDAVVHLAGAPIAVRWTDDAKRAIRDSRVNGTSFLARTLVGLDRPPKVVVSTSAVGFYGRGIDDQLRVESSPAGTGFLADVAQEWEAAADPLRERGIRVVHPRLGVVLSPKGGALAKMLPAFQFGAGGPIGSGRQWFPWISLEDVLGALEFAIHRDDLHGPVNFVAPECVRQAEFASVLGKVLRRPSFAPLPAFVVRTLFGEMADEALLSGVPVVPQSLEESGFTFQHRSLEAALRDELGRWTD</sequence>
<reference evidence="6" key="2">
    <citation type="journal article" date="2021" name="Microbiome">
        <title>Successional dynamics and alternative stable states in a saline activated sludge microbial community over 9 years.</title>
        <authorList>
            <person name="Wang Y."/>
            <person name="Ye J."/>
            <person name="Ju F."/>
            <person name="Liu L."/>
            <person name="Boyd J.A."/>
            <person name="Deng Y."/>
            <person name="Parks D.H."/>
            <person name="Jiang X."/>
            <person name="Yin X."/>
            <person name="Woodcroft B.J."/>
            <person name="Tyson G.W."/>
            <person name="Hugenholtz P."/>
            <person name="Polz M.F."/>
            <person name="Zhang T."/>
        </authorList>
    </citation>
    <scope>NUCLEOTIDE SEQUENCE</scope>
    <source>
        <strain evidence="6">HKST-UBA02</strain>
    </source>
</reference>
<evidence type="ECO:0000256" key="2">
    <source>
        <dbReference type="SAM" id="MobiDB-lite"/>
    </source>
</evidence>
<evidence type="ECO:0000259" key="3">
    <source>
        <dbReference type="Pfam" id="PF01370"/>
    </source>
</evidence>
<name>A0A956SBX7_UNCEI</name>
<feature type="domain" description="DUF1731" evidence="5">
    <location>
        <begin position="431"/>
        <end position="477"/>
    </location>
</feature>
<protein>
    <submittedName>
        <fullName evidence="6">TIGR01777 family oxidoreductase</fullName>
    </submittedName>
</protein>
<accession>A0A956SBX7</accession>
<dbReference type="Pfam" id="PF08338">
    <property type="entry name" value="DUF1731"/>
    <property type="match status" value="1"/>
</dbReference>
<proteinExistence type="inferred from homology"/>
<dbReference type="CDD" id="cd05242">
    <property type="entry name" value="SDR_a8"/>
    <property type="match status" value="1"/>
</dbReference>
<dbReference type="AlphaFoldDB" id="A0A956SBX7"/>
<dbReference type="NCBIfam" id="TIGR01777">
    <property type="entry name" value="yfcH"/>
    <property type="match status" value="1"/>
</dbReference>
<evidence type="ECO:0000313" key="7">
    <source>
        <dbReference type="Proteomes" id="UP000739538"/>
    </source>
</evidence>
<dbReference type="Gene3D" id="3.40.50.720">
    <property type="entry name" value="NAD(P)-binding Rossmann-like Domain"/>
    <property type="match status" value="1"/>
</dbReference>
<comment type="similarity">
    <text evidence="1">Belongs to the NAD(P)-dependent epimerase/dehydratase family. SDR39U1 subfamily.</text>
</comment>
<dbReference type="InterPro" id="IPR023393">
    <property type="entry name" value="START-like_dom_sf"/>
</dbReference>
<dbReference type="InterPro" id="IPR013549">
    <property type="entry name" value="DUF1731"/>
</dbReference>
<feature type="domain" description="NAD-dependent epimerase/dehydratase" evidence="3">
    <location>
        <begin position="182"/>
        <end position="395"/>
    </location>
</feature>
<dbReference type="SUPFAM" id="SSF51735">
    <property type="entry name" value="NAD(P)-binding Rossmann-fold domains"/>
    <property type="match status" value="1"/>
</dbReference>
<dbReference type="Pfam" id="PF01370">
    <property type="entry name" value="Epimerase"/>
    <property type="match status" value="1"/>
</dbReference>
<organism evidence="6 7">
    <name type="scientific">Eiseniibacteriota bacterium</name>
    <dbReference type="NCBI Taxonomy" id="2212470"/>
    <lineage>
        <taxon>Bacteria</taxon>
        <taxon>Candidatus Eiseniibacteriota</taxon>
    </lineage>
</organism>
<evidence type="ECO:0000313" key="6">
    <source>
        <dbReference type="EMBL" id="MCA9754882.1"/>
    </source>
</evidence>
<dbReference type="Gene3D" id="3.30.530.20">
    <property type="match status" value="1"/>
</dbReference>
<feature type="domain" description="Coenzyme Q-binding protein COQ10 START" evidence="4">
    <location>
        <begin position="17"/>
        <end position="157"/>
    </location>
</feature>
<dbReference type="EMBL" id="JAGQHS010000011">
    <property type="protein sequence ID" value="MCA9754882.1"/>
    <property type="molecule type" value="Genomic_DNA"/>
</dbReference>
<dbReference type="InterPro" id="IPR005031">
    <property type="entry name" value="COQ10_START"/>
</dbReference>
<dbReference type="InterPro" id="IPR010099">
    <property type="entry name" value="SDR39U1"/>
</dbReference>
<evidence type="ECO:0000256" key="1">
    <source>
        <dbReference type="ARBA" id="ARBA00009353"/>
    </source>
</evidence>
<evidence type="ECO:0000259" key="5">
    <source>
        <dbReference type="Pfam" id="PF08338"/>
    </source>
</evidence>
<dbReference type="SUPFAM" id="SSF55961">
    <property type="entry name" value="Bet v1-like"/>
    <property type="match status" value="1"/>
</dbReference>
<dbReference type="Proteomes" id="UP000739538">
    <property type="component" value="Unassembled WGS sequence"/>
</dbReference>
<dbReference type="InterPro" id="IPR001509">
    <property type="entry name" value="Epimerase_deHydtase"/>
</dbReference>
<dbReference type="Pfam" id="PF03364">
    <property type="entry name" value="Polyketide_cyc"/>
    <property type="match status" value="1"/>
</dbReference>
<dbReference type="CDD" id="cd07820">
    <property type="entry name" value="SRPBCC_3"/>
    <property type="match status" value="1"/>
</dbReference>
<dbReference type="PANTHER" id="PTHR11092">
    <property type="entry name" value="SUGAR NUCLEOTIDE EPIMERASE RELATED"/>
    <property type="match status" value="1"/>
</dbReference>
<comment type="caution">
    <text evidence="6">The sequence shown here is derived from an EMBL/GenBank/DDBJ whole genome shotgun (WGS) entry which is preliminary data.</text>
</comment>
<feature type="compositionally biased region" description="Basic and acidic residues" evidence="2">
    <location>
        <begin position="101"/>
        <end position="126"/>
    </location>
</feature>
<dbReference type="PANTHER" id="PTHR11092:SF0">
    <property type="entry name" value="EPIMERASE FAMILY PROTEIN SDR39U1"/>
    <property type="match status" value="1"/>
</dbReference>
<gene>
    <name evidence="6" type="ORF">KDA27_03700</name>
</gene>
<evidence type="ECO:0000259" key="4">
    <source>
        <dbReference type="Pfam" id="PF03364"/>
    </source>
</evidence>
<feature type="region of interest" description="Disordered" evidence="2">
    <location>
        <begin position="86"/>
        <end position="126"/>
    </location>
</feature>